<dbReference type="PROSITE" id="PS51257">
    <property type="entry name" value="PROKAR_LIPOPROTEIN"/>
    <property type="match status" value="1"/>
</dbReference>
<evidence type="ECO:0000313" key="2">
    <source>
        <dbReference type="EMBL" id="MCZ2655582.1"/>
    </source>
</evidence>
<gene>
    <name evidence="2" type="ORF">O1422_15565</name>
</gene>
<dbReference type="Proteomes" id="UP001075704">
    <property type="component" value="Unassembled WGS sequence"/>
</dbReference>
<dbReference type="InterPro" id="IPR025049">
    <property type="entry name" value="Mfa-like_1"/>
</dbReference>
<proteinExistence type="predicted"/>
<dbReference type="EMBL" id="JAPUAC010000013">
    <property type="protein sequence ID" value="MCZ2655582.1"/>
    <property type="molecule type" value="Genomic_DNA"/>
</dbReference>
<keyword evidence="1" id="KW-0732">Signal</keyword>
<dbReference type="AlphaFoldDB" id="A0ABD4VW18"/>
<accession>A0ABD4VW18</accession>
<comment type="caution">
    <text evidence="2">The sequence shown here is derived from an EMBL/GenBank/DDBJ whole genome shotgun (WGS) entry which is preliminary data.</text>
</comment>
<feature type="chain" id="PRO_5044861139" evidence="1">
    <location>
        <begin position="24"/>
        <end position="341"/>
    </location>
</feature>
<name>A0ABD4VW18_BACFG</name>
<evidence type="ECO:0000313" key="3">
    <source>
        <dbReference type="Proteomes" id="UP001075704"/>
    </source>
</evidence>
<dbReference type="CDD" id="cd13120">
    <property type="entry name" value="BF2867_like_N"/>
    <property type="match status" value="1"/>
</dbReference>
<sequence>MMNKRLKYWIGCGLCCLGSLGLAGCSGDDMPGASGSGGDEGEPVALSFRLCRLVAGEASTRVDGDPADMADGKTFQVYAFPANASTTATQPLDGKTYTVKNGVATGELYLYRGTYDLYLVSYNSSTEVPELKTDGTIPVGNGKDFMYTTLKGIVVQPNQMGESHMSVTLPNPFKRMGAQVQVSVAGNTNSPVTPTSLVVRSFLMNGLCESLNYTLGNPAWNAYGGSFGGNYPFSGFTNNGTGYDVKKKRESSPVVLLPVDGTATIDFAIELEVGYSDNGEAKVWKDTYPASIQKVLLPGMTYQFDFTLTFYGILNPGDLTLAVRDYESTVTVNSDGLGKNK</sequence>
<reference evidence="2" key="1">
    <citation type="submission" date="2022-12" db="EMBL/GenBank/DDBJ databases">
        <title>Development of a Multilocus Sequence Typing Scheme for Bacteroides fragilis Based on Whole Genome Sequencing Data and Clinical Application.</title>
        <authorList>
            <person name="Nielsen F.D."/>
            <person name="Justesen U.S."/>
        </authorList>
    </citation>
    <scope>NUCLEOTIDE SEQUENCE</scope>
    <source>
        <strain evidence="2">BF_BC_ODE_DK_2015_2</strain>
    </source>
</reference>
<protein>
    <submittedName>
        <fullName evidence="2">Fimbrillin family protein</fullName>
    </submittedName>
</protein>
<organism evidence="2 3">
    <name type="scientific">Bacteroides fragilis</name>
    <dbReference type="NCBI Taxonomy" id="817"/>
    <lineage>
        <taxon>Bacteria</taxon>
        <taxon>Pseudomonadati</taxon>
        <taxon>Bacteroidota</taxon>
        <taxon>Bacteroidia</taxon>
        <taxon>Bacteroidales</taxon>
        <taxon>Bacteroidaceae</taxon>
        <taxon>Bacteroides</taxon>
    </lineage>
</organism>
<dbReference type="Pfam" id="PF13149">
    <property type="entry name" value="Mfa_like_1"/>
    <property type="match status" value="1"/>
</dbReference>
<feature type="signal peptide" evidence="1">
    <location>
        <begin position="1"/>
        <end position="23"/>
    </location>
</feature>
<evidence type="ECO:0000256" key="1">
    <source>
        <dbReference type="SAM" id="SignalP"/>
    </source>
</evidence>